<dbReference type="InterPro" id="IPR036278">
    <property type="entry name" value="Sialidase_sf"/>
</dbReference>
<dbReference type="GO" id="GO:0004252">
    <property type="term" value="F:serine-type endopeptidase activity"/>
    <property type="evidence" value="ECO:0007669"/>
    <property type="project" value="UniProtKB-UniRule"/>
</dbReference>
<dbReference type="NCBIfam" id="TIGR04183">
    <property type="entry name" value="Por_Secre_tail"/>
    <property type="match status" value="1"/>
</dbReference>
<name>A0A0S7WL01_UNCT6</name>
<dbReference type="SUPFAM" id="SSF52743">
    <property type="entry name" value="Subtilisin-like"/>
    <property type="match status" value="1"/>
</dbReference>
<protein>
    <recommendedName>
        <fullName evidence="10">Peptidase S8/S53 domain-containing protein</fullName>
    </recommendedName>
</protein>
<dbReference type="PANTHER" id="PTHR43806">
    <property type="entry name" value="PEPTIDASE S8"/>
    <property type="match status" value="1"/>
</dbReference>
<evidence type="ECO:0000259" key="6">
    <source>
        <dbReference type="Pfam" id="PF00082"/>
    </source>
</evidence>
<dbReference type="Gene3D" id="2.60.40.4070">
    <property type="match status" value="1"/>
</dbReference>
<organism evidence="8 9">
    <name type="scientific">candidate division TA06 bacterium DG_26</name>
    <dbReference type="NCBI Taxonomy" id="1703771"/>
    <lineage>
        <taxon>Bacteria</taxon>
        <taxon>Bacteria division TA06</taxon>
    </lineage>
</organism>
<dbReference type="InterPro" id="IPR000209">
    <property type="entry name" value="Peptidase_S8/S53_dom"/>
</dbReference>
<evidence type="ECO:0000256" key="1">
    <source>
        <dbReference type="ARBA" id="ARBA00011073"/>
    </source>
</evidence>
<evidence type="ECO:0000256" key="3">
    <source>
        <dbReference type="ARBA" id="ARBA00022801"/>
    </source>
</evidence>
<evidence type="ECO:0000256" key="5">
    <source>
        <dbReference type="PROSITE-ProRule" id="PRU01240"/>
    </source>
</evidence>
<dbReference type="EMBL" id="LIZT01000011">
    <property type="protein sequence ID" value="KPJ50848.1"/>
    <property type="molecule type" value="Genomic_DNA"/>
</dbReference>
<accession>A0A0S7WL01</accession>
<dbReference type="InterPro" id="IPR036852">
    <property type="entry name" value="Peptidase_S8/S53_dom_sf"/>
</dbReference>
<evidence type="ECO:0008006" key="10">
    <source>
        <dbReference type="Google" id="ProtNLM"/>
    </source>
</evidence>
<feature type="domain" description="Peptidase S8/S53" evidence="6">
    <location>
        <begin position="539"/>
        <end position="793"/>
    </location>
</feature>
<comment type="similarity">
    <text evidence="1 5">Belongs to the peptidase S8 family.</text>
</comment>
<proteinExistence type="inferred from homology"/>
<dbReference type="InterPro" id="IPR023827">
    <property type="entry name" value="Peptidase_S8_Asp-AS"/>
</dbReference>
<evidence type="ECO:0000313" key="9">
    <source>
        <dbReference type="Proteomes" id="UP000051124"/>
    </source>
</evidence>
<dbReference type="PROSITE" id="PS00136">
    <property type="entry name" value="SUBTILASE_ASP"/>
    <property type="match status" value="1"/>
</dbReference>
<feature type="domain" description="FlgD/Vpr Ig-like" evidence="7">
    <location>
        <begin position="840"/>
        <end position="891"/>
    </location>
</feature>
<dbReference type="InterPro" id="IPR025965">
    <property type="entry name" value="FlgD/Vpr_Ig-like"/>
</dbReference>
<dbReference type="InterPro" id="IPR050131">
    <property type="entry name" value="Peptidase_S8_subtilisin-like"/>
</dbReference>
<dbReference type="PRINTS" id="PR00723">
    <property type="entry name" value="SUBTILISIN"/>
</dbReference>
<dbReference type="AlphaFoldDB" id="A0A0S7WL01"/>
<dbReference type="Proteomes" id="UP000051124">
    <property type="component" value="Unassembled WGS sequence"/>
</dbReference>
<evidence type="ECO:0000259" key="7">
    <source>
        <dbReference type="Pfam" id="PF13860"/>
    </source>
</evidence>
<dbReference type="GO" id="GO:0006508">
    <property type="term" value="P:proteolysis"/>
    <property type="evidence" value="ECO:0007669"/>
    <property type="project" value="UniProtKB-KW"/>
</dbReference>
<dbReference type="PANTHER" id="PTHR43806:SF67">
    <property type="entry name" value="EGF-LIKE DOMAIN-CONTAINING PROTEIN"/>
    <property type="match status" value="1"/>
</dbReference>
<dbReference type="PROSITE" id="PS51892">
    <property type="entry name" value="SUBTILASE"/>
    <property type="match status" value="1"/>
</dbReference>
<dbReference type="Gene3D" id="3.40.50.200">
    <property type="entry name" value="Peptidase S8/S53 domain"/>
    <property type="match status" value="2"/>
</dbReference>
<evidence type="ECO:0000256" key="2">
    <source>
        <dbReference type="ARBA" id="ARBA00022670"/>
    </source>
</evidence>
<keyword evidence="4 5" id="KW-0720">Serine protease</keyword>
<dbReference type="InterPro" id="IPR015500">
    <property type="entry name" value="Peptidase_S8_subtilisin-rel"/>
</dbReference>
<dbReference type="InterPro" id="IPR026444">
    <property type="entry name" value="Secre_tail"/>
</dbReference>
<dbReference type="Pfam" id="PF00082">
    <property type="entry name" value="Peptidase_S8"/>
    <property type="match status" value="1"/>
</dbReference>
<feature type="active site" description="Charge relay system" evidence="5">
    <location>
        <position position="185"/>
    </location>
</feature>
<gene>
    <name evidence="8" type="ORF">AMJ40_01685</name>
</gene>
<dbReference type="SUPFAM" id="SSF50939">
    <property type="entry name" value="Sialidases"/>
    <property type="match status" value="1"/>
</dbReference>
<feature type="active site" description="Charge relay system" evidence="5">
    <location>
        <position position="554"/>
    </location>
</feature>
<reference evidence="8 9" key="1">
    <citation type="journal article" date="2015" name="Microbiome">
        <title>Genomic resolution of linkages in carbon, nitrogen, and sulfur cycling among widespread estuary sediment bacteria.</title>
        <authorList>
            <person name="Baker B.J."/>
            <person name="Lazar C.S."/>
            <person name="Teske A.P."/>
            <person name="Dick G.J."/>
        </authorList>
    </citation>
    <scope>NUCLEOTIDE SEQUENCE [LARGE SCALE GENOMIC DNA]</scope>
    <source>
        <strain evidence="8">DG_26</strain>
    </source>
</reference>
<evidence type="ECO:0000313" key="8">
    <source>
        <dbReference type="EMBL" id="KPJ50848.1"/>
    </source>
</evidence>
<dbReference type="Pfam" id="PF13860">
    <property type="entry name" value="FlgD_ig"/>
    <property type="match status" value="1"/>
</dbReference>
<sequence length="906" mass="99094">MQRRILAFAVPFLLLNTSVSGENSPVWVFFKDKGYMPESVYRTALQIAGTRISRRALERRQKHLSAENVVGWRDLPVHHSYVERIEELGAVHRVSSNWLNCASFDMLPATLEKVRKLAFVDETREVEVYTKGMSTLSPSTPEVNSFQFSVGRDYGPSDYQLNMLGVPQLHTMGYTGAGVRIGVLDTGFELTHSAFDSMVVIAEHDFLSAERLWVRGMGTAIHYYQIEHIDAWEGLSGAVHVAFQVTDSAFNREIYYAYTEDAGITWNGPVDISRTDTGYSSVPSLVVQGDSSFVAWQDDDPHRSVGFETEDVYVWNGVNDTVINISADPEPSLWPALRRTAGQFHLVWAGRRTLRCAQSGDGVTWDTATAIELTHPVTGVALATEGDSLFVALTDSIHQLFLIQSTDRGRTWASTLVATESECPDICTSRGAIHIVCKNRTDYPLFNLSYLYGEAGACGQSTNLWTAPRPAVGKVSIAAARDSVWVVYEDRGYVCEFAWRSGTIPAPGLPVDTLTPDGFCYSPELTQTGLILWKRCGDDTTQDQAGDARGQMFHGTAMLSLIGAAVPGELYGPALGSEFVLAKTEKIGTAEGDYFEYEVEEDWWVKGLEWAEGFGVDVVSSSLGYQFVDYTQLDGNTAVTTRASDIAANLGVLVVNAVGNRREHLVTSPQDWVVAPADADSVLAAGGTNGFGEYDDVSAYGPLVDGRDKPEVVTCHEARIAHSANPDSFSYGSGTSCATALIAGMCALVLEARPSWTNMDLRRAVMHTGSLAPTVNPDTMRFGQTPNDSLGWGVPNATRAIGYTAVEEVFDWQGHGSMLARSYPNPFTSSTTIHFSSPYSGSASLTIYDISGRVVTTLFDGDRDSGHHALQWDGRNVHGRKLPPGIYFARIELRTMASTVKMTLIE</sequence>
<comment type="caution">
    <text evidence="8">The sequence shown here is derived from an EMBL/GenBank/DDBJ whole genome shotgun (WGS) entry which is preliminary data.</text>
</comment>
<evidence type="ECO:0000256" key="4">
    <source>
        <dbReference type="ARBA" id="ARBA00022825"/>
    </source>
</evidence>
<feature type="active site" description="Charge relay system" evidence="5">
    <location>
        <position position="736"/>
    </location>
</feature>
<keyword evidence="2 5" id="KW-0645">Protease</keyword>
<keyword evidence="3 5" id="KW-0378">Hydrolase</keyword>